<dbReference type="Proteomes" id="UP001060085">
    <property type="component" value="Linkage Group LG01"/>
</dbReference>
<evidence type="ECO:0000313" key="1">
    <source>
        <dbReference type="EMBL" id="KAI5681864.1"/>
    </source>
</evidence>
<dbReference type="EMBL" id="CM044701">
    <property type="protein sequence ID" value="KAI5681864.1"/>
    <property type="molecule type" value="Genomic_DNA"/>
</dbReference>
<proteinExistence type="predicted"/>
<evidence type="ECO:0000313" key="2">
    <source>
        <dbReference type="Proteomes" id="UP001060085"/>
    </source>
</evidence>
<comment type="caution">
    <text evidence="1">The sequence shown here is derived from an EMBL/GenBank/DDBJ whole genome shotgun (WGS) entry which is preliminary data.</text>
</comment>
<protein>
    <submittedName>
        <fullName evidence="1">Uncharacterized protein</fullName>
    </submittedName>
</protein>
<sequence>MLGSVTLDLDPFDRGCSTIGRLVLTTGCRYLCLMTSFKDHSTRSVFRSVRGLHCTWLVPYMRAFSNGVDVSDSKEWIHLKRGVDHGGCGQIDLRGHRIMLCGEVGRLVESQEGLETKVVSRADLTFQLRSSPSRRLKHQ</sequence>
<name>A0ACC0CAF1_CATRO</name>
<reference evidence="2" key="1">
    <citation type="journal article" date="2023" name="Nat. Plants">
        <title>Single-cell RNA sequencing provides a high-resolution roadmap for understanding the multicellular compartmentation of specialized metabolism.</title>
        <authorList>
            <person name="Sun S."/>
            <person name="Shen X."/>
            <person name="Li Y."/>
            <person name="Li Y."/>
            <person name="Wang S."/>
            <person name="Li R."/>
            <person name="Zhang H."/>
            <person name="Shen G."/>
            <person name="Guo B."/>
            <person name="Wei J."/>
            <person name="Xu J."/>
            <person name="St-Pierre B."/>
            <person name="Chen S."/>
            <person name="Sun C."/>
        </authorList>
    </citation>
    <scope>NUCLEOTIDE SEQUENCE [LARGE SCALE GENOMIC DNA]</scope>
</reference>
<gene>
    <name evidence="1" type="ORF">M9H77_03092</name>
</gene>
<accession>A0ACC0CAF1</accession>
<organism evidence="1 2">
    <name type="scientific">Catharanthus roseus</name>
    <name type="common">Madagascar periwinkle</name>
    <name type="synonym">Vinca rosea</name>
    <dbReference type="NCBI Taxonomy" id="4058"/>
    <lineage>
        <taxon>Eukaryota</taxon>
        <taxon>Viridiplantae</taxon>
        <taxon>Streptophyta</taxon>
        <taxon>Embryophyta</taxon>
        <taxon>Tracheophyta</taxon>
        <taxon>Spermatophyta</taxon>
        <taxon>Magnoliopsida</taxon>
        <taxon>eudicotyledons</taxon>
        <taxon>Gunneridae</taxon>
        <taxon>Pentapetalae</taxon>
        <taxon>asterids</taxon>
        <taxon>lamiids</taxon>
        <taxon>Gentianales</taxon>
        <taxon>Apocynaceae</taxon>
        <taxon>Rauvolfioideae</taxon>
        <taxon>Vinceae</taxon>
        <taxon>Catharanthinae</taxon>
        <taxon>Catharanthus</taxon>
    </lineage>
</organism>
<keyword evidence="2" id="KW-1185">Reference proteome</keyword>